<dbReference type="EMBL" id="BFEA01000413">
    <property type="protein sequence ID" value="GBG82639.1"/>
    <property type="molecule type" value="Genomic_DNA"/>
</dbReference>
<evidence type="ECO:0000256" key="1">
    <source>
        <dbReference type="SAM" id="MobiDB-lite"/>
    </source>
</evidence>
<feature type="compositionally biased region" description="Polar residues" evidence="1">
    <location>
        <begin position="52"/>
        <end position="61"/>
    </location>
</feature>
<sequence length="638" mass="72243">MEIDDSGDPKGVQPGGQVQPLANDVGMVGAEETTTPGQPRPQTVLEDDDCNGNRSPPQAHTNYWPEEDRIREMLAKCYDAGILRSGWDIGELREEGTKARFVLNRSLDEIKVKWLKERTVTVIFLEGSKNLPKKLKEDVIRAFEDIWMNEQRFDPAITRGRVCIESSNVLSYVAKDKRVADWMKEEGSFRVALKRRWYNIAFKPWLTKVEIQEAKKELEKTYFWIRVVDVPIDAFCYLESAAAASIGPVIKVYPPEKNASTPRLINVRMDIAIESIARLKETLEFMTFQGQVIELQVANALSSWCSKCRKYFHSEEQCTRTREEEILTEKTRMESASGQGRGKAHSEDRSQFKGGGRRMVSESSKNEATSSRGDLTPSKQRRRLSMDMKELRIQDEVHAEPSSPSIEEDIRESSKGAIDSAAKALSFLKHNRRQATGSDKEWDKYLLPLLLTATQEGMFALAWTISAHESVLPSQPIPGPPMPRDMVNITRRLYGSEIAVRMIPDIPTPRFFIDKPPLKVKLFTPIFDARMSQQELTLLIERGMCLFPLEWLAQSDHPDLAHLRILGEVSVMELGKLNSKIPRMRALSSRFIKSYLTSKWDTGTATADRNLAPSQSAPPLPSIRIQSVTATFGHHAAH</sequence>
<gene>
    <name evidence="2" type="ORF">CBR_g35005</name>
</gene>
<comment type="caution">
    <text evidence="2">The sequence shown here is derived from an EMBL/GenBank/DDBJ whole genome shotgun (WGS) entry which is preliminary data.</text>
</comment>
<evidence type="ECO:0000313" key="2">
    <source>
        <dbReference type="EMBL" id="GBG82639.1"/>
    </source>
</evidence>
<proteinExistence type="predicted"/>
<dbReference type="Gramene" id="GBG82639">
    <property type="protein sequence ID" value="GBG82639"/>
    <property type="gene ID" value="CBR_g35005"/>
</dbReference>
<reference evidence="2 3" key="1">
    <citation type="journal article" date="2018" name="Cell">
        <title>The Chara Genome: Secondary Complexity and Implications for Plant Terrestrialization.</title>
        <authorList>
            <person name="Nishiyama T."/>
            <person name="Sakayama H."/>
            <person name="Vries J.D."/>
            <person name="Buschmann H."/>
            <person name="Saint-Marcoux D."/>
            <person name="Ullrich K.K."/>
            <person name="Haas F.B."/>
            <person name="Vanderstraeten L."/>
            <person name="Becker D."/>
            <person name="Lang D."/>
            <person name="Vosolsobe S."/>
            <person name="Rombauts S."/>
            <person name="Wilhelmsson P.K.I."/>
            <person name="Janitza P."/>
            <person name="Kern R."/>
            <person name="Heyl A."/>
            <person name="Rumpler F."/>
            <person name="Villalobos L.I.A.C."/>
            <person name="Clay J.M."/>
            <person name="Skokan R."/>
            <person name="Toyoda A."/>
            <person name="Suzuki Y."/>
            <person name="Kagoshima H."/>
            <person name="Schijlen E."/>
            <person name="Tajeshwar N."/>
            <person name="Catarino B."/>
            <person name="Hetherington A.J."/>
            <person name="Saltykova A."/>
            <person name="Bonnot C."/>
            <person name="Breuninger H."/>
            <person name="Symeonidi A."/>
            <person name="Radhakrishnan G.V."/>
            <person name="Van Nieuwerburgh F."/>
            <person name="Deforce D."/>
            <person name="Chang C."/>
            <person name="Karol K.G."/>
            <person name="Hedrich R."/>
            <person name="Ulvskov P."/>
            <person name="Glockner G."/>
            <person name="Delwiche C.F."/>
            <person name="Petrasek J."/>
            <person name="Van de Peer Y."/>
            <person name="Friml J."/>
            <person name="Beilby M."/>
            <person name="Dolan L."/>
            <person name="Kohara Y."/>
            <person name="Sugano S."/>
            <person name="Fujiyama A."/>
            <person name="Delaux P.-M."/>
            <person name="Quint M."/>
            <person name="TheiBen G."/>
            <person name="Hagemann M."/>
            <person name="Harholt J."/>
            <person name="Dunand C."/>
            <person name="Zachgo S."/>
            <person name="Langdale J."/>
            <person name="Maumus F."/>
            <person name="Straeten D.V.D."/>
            <person name="Gould S.B."/>
            <person name="Rensing S.A."/>
        </authorList>
    </citation>
    <scope>NUCLEOTIDE SEQUENCE [LARGE SCALE GENOMIC DNA]</scope>
    <source>
        <strain evidence="2 3">S276</strain>
    </source>
</reference>
<feature type="compositionally biased region" description="Polar residues" evidence="1">
    <location>
        <begin position="32"/>
        <end position="41"/>
    </location>
</feature>
<feature type="region of interest" description="Disordered" evidence="1">
    <location>
        <begin position="320"/>
        <end position="415"/>
    </location>
</feature>
<feature type="compositionally biased region" description="Polar residues" evidence="1">
    <location>
        <begin position="361"/>
        <end position="373"/>
    </location>
</feature>
<keyword evidence="3" id="KW-1185">Reference proteome</keyword>
<evidence type="ECO:0008006" key="4">
    <source>
        <dbReference type="Google" id="ProtNLM"/>
    </source>
</evidence>
<protein>
    <recommendedName>
        <fullName evidence="4">DUF4283 domain-containing protein</fullName>
    </recommendedName>
</protein>
<name>A0A388LK09_CHABU</name>
<evidence type="ECO:0000313" key="3">
    <source>
        <dbReference type="Proteomes" id="UP000265515"/>
    </source>
</evidence>
<accession>A0A388LK09</accession>
<dbReference type="Proteomes" id="UP000265515">
    <property type="component" value="Unassembled WGS sequence"/>
</dbReference>
<organism evidence="2 3">
    <name type="scientific">Chara braunii</name>
    <name type="common">Braun's stonewort</name>
    <dbReference type="NCBI Taxonomy" id="69332"/>
    <lineage>
        <taxon>Eukaryota</taxon>
        <taxon>Viridiplantae</taxon>
        <taxon>Streptophyta</taxon>
        <taxon>Charophyceae</taxon>
        <taxon>Charales</taxon>
        <taxon>Characeae</taxon>
        <taxon>Chara</taxon>
    </lineage>
</organism>
<dbReference type="AlphaFoldDB" id="A0A388LK09"/>
<feature type="region of interest" description="Disordered" evidence="1">
    <location>
        <begin position="1"/>
        <end position="62"/>
    </location>
</feature>
<feature type="compositionally biased region" description="Basic and acidic residues" evidence="1">
    <location>
        <begin position="320"/>
        <end position="333"/>
    </location>
</feature>
<feature type="compositionally biased region" description="Basic and acidic residues" evidence="1">
    <location>
        <begin position="384"/>
        <end position="399"/>
    </location>
</feature>